<gene>
    <name evidence="1" type="ORF">SCUCBS95973_009679</name>
</gene>
<organism evidence="1 2">
    <name type="scientific">Sporothrix curviconia</name>
    <dbReference type="NCBI Taxonomy" id="1260050"/>
    <lineage>
        <taxon>Eukaryota</taxon>
        <taxon>Fungi</taxon>
        <taxon>Dikarya</taxon>
        <taxon>Ascomycota</taxon>
        <taxon>Pezizomycotina</taxon>
        <taxon>Sordariomycetes</taxon>
        <taxon>Sordariomycetidae</taxon>
        <taxon>Ophiostomatales</taxon>
        <taxon>Ophiostomataceae</taxon>
        <taxon>Sporothrix</taxon>
    </lineage>
</organism>
<dbReference type="EMBL" id="CAWUHB010000120">
    <property type="protein sequence ID" value="CAK7236647.1"/>
    <property type="molecule type" value="Genomic_DNA"/>
</dbReference>
<dbReference type="Proteomes" id="UP001642405">
    <property type="component" value="Unassembled WGS sequence"/>
</dbReference>
<dbReference type="InterPro" id="IPR012341">
    <property type="entry name" value="6hp_glycosidase-like_sf"/>
</dbReference>
<name>A0ABP0CWV8_9PEZI</name>
<proteinExistence type="predicted"/>
<accession>A0ABP0CWV8</accession>
<protein>
    <submittedName>
        <fullName evidence="1">Uncharacterized protein</fullName>
    </submittedName>
</protein>
<dbReference type="Gene3D" id="1.50.10.10">
    <property type="match status" value="1"/>
</dbReference>
<evidence type="ECO:0000313" key="1">
    <source>
        <dbReference type="EMBL" id="CAK7236647.1"/>
    </source>
</evidence>
<sequence>MPAEIHGIKAADVHAKIRLLINGMVNITDTTGEFLMTLEDGRVIDTKGWNDWVSLVCGSITS</sequence>
<keyword evidence="2" id="KW-1185">Reference proteome</keyword>
<evidence type="ECO:0000313" key="2">
    <source>
        <dbReference type="Proteomes" id="UP001642405"/>
    </source>
</evidence>
<reference evidence="1 2" key="1">
    <citation type="submission" date="2024-01" db="EMBL/GenBank/DDBJ databases">
        <authorList>
            <person name="Allen C."/>
            <person name="Tagirdzhanova G."/>
        </authorList>
    </citation>
    <scope>NUCLEOTIDE SEQUENCE [LARGE SCALE GENOMIC DNA]</scope>
</reference>
<comment type="caution">
    <text evidence="1">The sequence shown here is derived from an EMBL/GenBank/DDBJ whole genome shotgun (WGS) entry which is preliminary data.</text>
</comment>